<evidence type="ECO:0000256" key="6">
    <source>
        <dbReference type="ARBA" id="ARBA00022777"/>
    </source>
</evidence>
<dbReference type="InterPro" id="IPR001789">
    <property type="entry name" value="Sig_transdc_resp-reg_receiver"/>
</dbReference>
<dbReference type="SMART" id="SM00448">
    <property type="entry name" value="REC"/>
    <property type="match status" value="1"/>
</dbReference>
<dbReference type="NCBIfam" id="TIGR00229">
    <property type="entry name" value="sensory_box"/>
    <property type="match status" value="1"/>
</dbReference>
<dbReference type="Pfam" id="PF01590">
    <property type="entry name" value="GAF"/>
    <property type="match status" value="1"/>
</dbReference>
<evidence type="ECO:0000256" key="1">
    <source>
        <dbReference type="ARBA" id="ARBA00000085"/>
    </source>
</evidence>
<dbReference type="Gene3D" id="3.40.50.2300">
    <property type="match status" value="1"/>
</dbReference>
<evidence type="ECO:0000259" key="11">
    <source>
        <dbReference type="PROSITE" id="PS50109"/>
    </source>
</evidence>
<evidence type="ECO:0000259" key="13">
    <source>
        <dbReference type="PROSITE" id="PS50112"/>
    </source>
</evidence>
<dbReference type="Gene3D" id="3.30.450.20">
    <property type="entry name" value="PAS domain"/>
    <property type="match status" value="2"/>
</dbReference>
<dbReference type="RefSeq" id="WP_323218727.1">
    <property type="nucleotide sequence ID" value="NZ_JAYGHT010000198.1"/>
</dbReference>
<dbReference type="PROSITE" id="PS50046">
    <property type="entry name" value="PHYTOCHROME_2"/>
    <property type="match status" value="1"/>
</dbReference>
<dbReference type="EC" id="2.7.13.3" evidence="3"/>
<dbReference type="CDD" id="cd16922">
    <property type="entry name" value="HATPase_EvgS-ArcB-TorS-like"/>
    <property type="match status" value="1"/>
</dbReference>
<dbReference type="SUPFAM" id="SSF52172">
    <property type="entry name" value="CheY-like"/>
    <property type="match status" value="1"/>
</dbReference>
<reference evidence="15 16" key="1">
    <citation type="submission" date="2023-12" db="EMBL/GenBank/DDBJ databases">
        <title>Baltic Sea Cyanobacteria.</title>
        <authorList>
            <person name="Delbaje E."/>
            <person name="Fewer D.P."/>
            <person name="Shishido T.K."/>
        </authorList>
    </citation>
    <scope>NUCLEOTIDE SEQUENCE [LARGE SCALE GENOMIC DNA]</scope>
    <source>
        <strain evidence="15 16">CCNP 1315</strain>
    </source>
</reference>
<gene>
    <name evidence="15" type="ORF">VB854_29235</name>
</gene>
<dbReference type="InterPro" id="IPR013767">
    <property type="entry name" value="PAS_fold"/>
</dbReference>
<dbReference type="Pfam" id="PF00989">
    <property type="entry name" value="PAS"/>
    <property type="match status" value="1"/>
</dbReference>
<dbReference type="InterPro" id="IPR001610">
    <property type="entry name" value="PAC"/>
</dbReference>
<dbReference type="InterPro" id="IPR013655">
    <property type="entry name" value="PAS_fold_3"/>
</dbReference>
<dbReference type="Pfam" id="PF02518">
    <property type="entry name" value="HATPase_c"/>
    <property type="match status" value="1"/>
</dbReference>
<dbReference type="Proteomes" id="UP001301728">
    <property type="component" value="Unassembled WGS sequence"/>
</dbReference>
<dbReference type="EMBL" id="JAYGHT010000198">
    <property type="protein sequence ID" value="MEA5523020.1"/>
    <property type="molecule type" value="Genomic_DNA"/>
</dbReference>
<feature type="modified residue" description="4-aspartylphosphate" evidence="8">
    <location>
        <position position="835"/>
    </location>
</feature>
<dbReference type="Pfam" id="PF00072">
    <property type="entry name" value="Response_reg"/>
    <property type="match status" value="1"/>
</dbReference>
<evidence type="ECO:0000256" key="5">
    <source>
        <dbReference type="ARBA" id="ARBA00022679"/>
    </source>
</evidence>
<keyword evidence="5" id="KW-0808">Transferase</keyword>
<dbReference type="InterPro" id="IPR000014">
    <property type="entry name" value="PAS"/>
</dbReference>
<dbReference type="SUPFAM" id="SSF55874">
    <property type="entry name" value="ATPase domain of HSP90 chaperone/DNA topoisomerase II/histidine kinase"/>
    <property type="match status" value="1"/>
</dbReference>
<dbReference type="SUPFAM" id="SSF55781">
    <property type="entry name" value="GAF domain-like"/>
    <property type="match status" value="1"/>
</dbReference>
<feature type="domain" description="Response regulatory" evidence="12">
    <location>
        <begin position="786"/>
        <end position="902"/>
    </location>
</feature>
<evidence type="ECO:0000256" key="8">
    <source>
        <dbReference type="PROSITE-ProRule" id="PRU00169"/>
    </source>
</evidence>
<comment type="caution">
    <text evidence="15">The sequence shown here is derived from an EMBL/GenBank/DDBJ whole genome shotgun (WGS) entry which is preliminary data.</text>
</comment>
<dbReference type="InterPro" id="IPR003018">
    <property type="entry name" value="GAF"/>
</dbReference>
<dbReference type="InterPro" id="IPR003661">
    <property type="entry name" value="HisK_dim/P_dom"/>
</dbReference>
<keyword evidence="7" id="KW-0902">Two-component regulatory system</keyword>
<keyword evidence="9" id="KW-1133">Transmembrane helix</keyword>
<name>A0ABU5U7P2_9CYAN</name>
<dbReference type="InterPro" id="IPR036890">
    <property type="entry name" value="HATPase_C_sf"/>
</dbReference>
<keyword evidence="16" id="KW-1185">Reference proteome</keyword>
<evidence type="ECO:0000256" key="4">
    <source>
        <dbReference type="ARBA" id="ARBA00022553"/>
    </source>
</evidence>
<dbReference type="InterPro" id="IPR004358">
    <property type="entry name" value="Sig_transdc_His_kin-like_C"/>
</dbReference>
<accession>A0ABU5U7P2</accession>
<organism evidence="15 16">
    <name type="scientific">Limnoraphis robusta CCNP1315</name>
    <dbReference type="NCBI Taxonomy" id="3110306"/>
    <lineage>
        <taxon>Bacteria</taxon>
        <taxon>Bacillati</taxon>
        <taxon>Cyanobacteriota</taxon>
        <taxon>Cyanophyceae</taxon>
        <taxon>Oscillatoriophycideae</taxon>
        <taxon>Oscillatoriales</taxon>
        <taxon>Sirenicapillariaceae</taxon>
        <taxon>Limnoraphis</taxon>
    </lineage>
</organism>
<dbReference type="InterPro" id="IPR016132">
    <property type="entry name" value="Phyto_chromo_attachment"/>
</dbReference>
<evidence type="ECO:0000256" key="9">
    <source>
        <dbReference type="SAM" id="Phobius"/>
    </source>
</evidence>
<feature type="domain" description="PAC" evidence="14">
    <location>
        <begin position="256"/>
        <end position="308"/>
    </location>
</feature>
<dbReference type="PANTHER" id="PTHR43047">
    <property type="entry name" value="TWO-COMPONENT HISTIDINE PROTEIN KINASE"/>
    <property type="match status" value="1"/>
</dbReference>
<dbReference type="Gene3D" id="1.10.287.130">
    <property type="match status" value="1"/>
</dbReference>
<keyword evidence="4 8" id="KW-0597">Phosphoprotein</keyword>
<evidence type="ECO:0000256" key="7">
    <source>
        <dbReference type="ARBA" id="ARBA00023012"/>
    </source>
</evidence>
<dbReference type="PROSITE" id="PS50109">
    <property type="entry name" value="HIS_KIN"/>
    <property type="match status" value="1"/>
</dbReference>
<feature type="transmembrane region" description="Helical" evidence="9">
    <location>
        <begin position="12"/>
        <end position="29"/>
    </location>
</feature>
<dbReference type="PANTHER" id="PTHR43047:SF72">
    <property type="entry name" value="OSMOSENSING HISTIDINE PROTEIN KINASE SLN1"/>
    <property type="match status" value="1"/>
</dbReference>
<keyword evidence="6" id="KW-0418">Kinase</keyword>
<dbReference type="InterPro" id="IPR005467">
    <property type="entry name" value="His_kinase_dom"/>
</dbReference>
<evidence type="ECO:0000259" key="12">
    <source>
        <dbReference type="PROSITE" id="PS50110"/>
    </source>
</evidence>
<dbReference type="SMART" id="SM00388">
    <property type="entry name" value="HisKA"/>
    <property type="match status" value="1"/>
</dbReference>
<evidence type="ECO:0000259" key="10">
    <source>
        <dbReference type="PROSITE" id="PS50046"/>
    </source>
</evidence>
<dbReference type="Gene3D" id="3.30.450.40">
    <property type="match status" value="1"/>
</dbReference>
<dbReference type="InterPro" id="IPR011006">
    <property type="entry name" value="CheY-like_superfamily"/>
</dbReference>
<dbReference type="InterPro" id="IPR003594">
    <property type="entry name" value="HATPase_dom"/>
</dbReference>
<feature type="domain" description="PAS" evidence="13">
    <location>
        <begin position="180"/>
        <end position="252"/>
    </location>
</feature>
<dbReference type="PROSITE" id="PS50113">
    <property type="entry name" value="PAC"/>
    <property type="match status" value="2"/>
</dbReference>
<dbReference type="InterPro" id="IPR000700">
    <property type="entry name" value="PAS-assoc_C"/>
</dbReference>
<feature type="domain" description="PAC" evidence="14">
    <location>
        <begin position="125"/>
        <end position="179"/>
    </location>
</feature>
<dbReference type="SUPFAM" id="SSF55785">
    <property type="entry name" value="PYP-like sensor domain (PAS domain)"/>
    <property type="match status" value="2"/>
</dbReference>
<evidence type="ECO:0000313" key="15">
    <source>
        <dbReference type="EMBL" id="MEA5523020.1"/>
    </source>
</evidence>
<dbReference type="PROSITE" id="PS50112">
    <property type="entry name" value="PAS"/>
    <property type="match status" value="1"/>
</dbReference>
<dbReference type="SUPFAM" id="SSF47384">
    <property type="entry name" value="Homodimeric domain of signal transducing histidine kinase"/>
    <property type="match status" value="1"/>
</dbReference>
<keyword evidence="9" id="KW-0812">Transmembrane</keyword>
<dbReference type="SMART" id="SM00387">
    <property type="entry name" value="HATPase_c"/>
    <property type="match status" value="1"/>
</dbReference>
<dbReference type="SMART" id="SM00065">
    <property type="entry name" value="GAF"/>
    <property type="match status" value="1"/>
</dbReference>
<dbReference type="SMART" id="SM00086">
    <property type="entry name" value="PAC"/>
    <property type="match status" value="2"/>
</dbReference>
<dbReference type="Gene3D" id="3.30.565.10">
    <property type="entry name" value="Histidine kinase-like ATPase, C-terminal domain"/>
    <property type="match status" value="1"/>
</dbReference>
<dbReference type="CDD" id="cd00082">
    <property type="entry name" value="HisKA"/>
    <property type="match status" value="1"/>
</dbReference>
<dbReference type="PRINTS" id="PR00344">
    <property type="entry name" value="BCTRLSENSOR"/>
</dbReference>
<dbReference type="InterPro" id="IPR029016">
    <property type="entry name" value="GAF-like_dom_sf"/>
</dbReference>
<dbReference type="CDD" id="cd00130">
    <property type="entry name" value="PAS"/>
    <property type="match status" value="2"/>
</dbReference>
<comment type="similarity">
    <text evidence="2">In the N-terminal section; belongs to the phytochrome family.</text>
</comment>
<dbReference type="InterPro" id="IPR035965">
    <property type="entry name" value="PAS-like_dom_sf"/>
</dbReference>
<sequence>MEIITTIFTDSNNNLIMLSLMIVVVASFLNQKFNKHQVQEKALAESERRFQMLIQEMQVGVLLLNNRAEILISNQSAQSLLKLPAEAKNPQKFGENWHLIQEDLSDLKKEKLPVQSAINQRQPIRNVIIGICESEPTHQCKWLLVNATPQLAENGSVERVICTVSDITQQKQTEAALRASEERFSLAIEGANDGIWDWDIETGKACFSPRWKMMLGYLYEELPNHMESFKKILHPDDSERVFGILERYLNREIPYYEVEFRAISKLGSIRWILTRGVALWDNNNKPYRMVGSNTDITERKQAEQALQESAKRERSIVQVMQRMRETLELKTIFNATTEELRQALCCSRVLVYRFNADWSGEVIAESVMSGWTKLIPATEDQSYLTQVTVNQRNCVAKLLDSGEALIEDTYLQENQGGFYRQGKSYYRSVRDIYTAGFDECYLNLLEQLQARSYTIAPIFCGTNLWGLLCAYQNGTPREWTKAEIKIVTQIGSQLGVAVQQAELFAKTQQQAIELQQAKEAADAANSAKSEFLASMSHELRTPLNAILGFAQLMNNDSSIKVEHHQHLDIISRAGEHLLQLINDILEMSKIEAGRVTLTEDDFDLICLLENLEEMLRLKAKSKGLTLSFELDNTLPQWVIGDEKKLRQVLINLLGNATKFTESGDVKLRAFRVEEAKDRQTENSLTIGFEVSDTGPGIAENELHRLFKAFSQTETGLKSSEGTGLGLSISQKFVQLMGGEIVVQSQIGVGSTFAFEIPITCTKPPENYRNPTSQKIISLASEQPKIRILIAEDKPNNRLLLVKLLSEIGFEIREASNGQEAVEMWSSWQPDLILMDIRMPVMNGFEATQQIKALSVEKKTIIIALTASAFEEDREAVFQAGCDDFVGKPFKLEELLEVIGKHLNIQYIYSQDQLKNLNFYNPYSDSEQMQFISSIEALETMPNEWIEELYKAAQACSDLLILELIDHIPSENKILVDTLKELVNNFRYDYIMELAKPQMVVQSS</sequence>
<dbReference type="PROSITE" id="PS50110">
    <property type="entry name" value="RESPONSE_REGULATORY"/>
    <property type="match status" value="1"/>
</dbReference>
<dbReference type="Pfam" id="PF08447">
    <property type="entry name" value="PAS_3"/>
    <property type="match status" value="1"/>
</dbReference>
<evidence type="ECO:0000256" key="2">
    <source>
        <dbReference type="ARBA" id="ARBA00006402"/>
    </source>
</evidence>
<keyword evidence="9" id="KW-0472">Membrane</keyword>
<feature type="domain" description="Histidine kinase" evidence="11">
    <location>
        <begin position="534"/>
        <end position="760"/>
    </location>
</feature>
<evidence type="ECO:0000313" key="16">
    <source>
        <dbReference type="Proteomes" id="UP001301728"/>
    </source>
</evidence>
<dbReference type="InterPro" id="IPR036097">
    <property type="entry name" value="HisK_dim/P_sf"/>
</dbReference>
<comment type="catalytic activity">
    <reaction evidence="1">
        <text>ATP + protein L-histidine = ADP + protein N-phospho-L-histidine.</text>
        <dbReference type="EC" id="2.7.13.3"/>
    </reaction>
</comment>
<dbReference type="SMART" id="SM00091">
    <property type="entry name" value="PAS"/>
    <property type="match status" value="2"/>
</dbReference>
<proteinExistence type="inferred from homology"/>
<evidence type="ECO:0000256" key="3">
    <source>
        <dbReference type="ARBA" id="ARBA00012438"/>
    </source>
</evidence>
<protein>
    <recommendedName>
        <fullName evidence="3">histidine kinase</fullName>
        <ecNumber evidence="3">2.7.13.3</ecNumber>
    </recommendedName>
</protein>
<dbReference type="Pfam" id="PF00512">
    <property type="entry name" value="HisKA"/>
    <property type="match status" value="1"/>
</dbReference>
<evidence type="ECO:0000259" key="14">
    <source>
        <dbReference type="PROSITE" id="PS50113"/>
    </source>
</evidence>
<feature type="domain" description="Phytochrome chromophore attachment site" evidence="10">
    <location>
        <begin position="328"/>
        <end position="493"/>
    </location>
</feature>
<dbReference type="CDD" id="cd17546">
    <property type="entry name" value="REC_hyHK_CKI1_RcsC-like"/>
    <property type="match status" value="1"/>
</dbReference>